<keyword evidence="1" id="KW-0812">Transmembrane</keyword>
<proteinExistence type="predicted"/>
<name>A0A2H1V1C9_SPOFR</name>
<keyword evidence="1" id="KW-0472">Membrane</keyword>
<organism evidence="2">
    <name type="scientific">Spodoptera frugiperda</name>
    <name type="common">Fall armyworm</name>
    <dbReference type="NCBI Taxonomy" id="7108"/>
    <lineage>
        <taxon>Eukaryota</taxon>
        <taxon>Metazoa</taxon>
        <taxon>Ecdysozoa</taxon>
        <taxon>Arthropoda</taxon>
        <taxon>Hexapoda</taxon>
        <taxon>Insecta</taxon>
        <taxon>Pterygota</taxon>
        <taxon>Neoptera</taxon>
        <taxon>Endopterygota</taxon>
        <taxon>Lepidoptera</taxon>
        <taxon>Glossata</taxon>
        <taxon>Ditrysia</taxon>
        <taxon>Noctuoidea</taxon>
        <taxon>Noctuidae</taxon>
        <taxon>Amphipyrinae</taxon>
        <taxon>Spodoptera</taxon>
    </lineage>
</organism>
<dbReference type="AlphaFoldDB" id="A0A2H1V1C9"/>
<evidence type="ECO:0000256" key="1">
    <source>
        <dbReference type="SAM" id="Phobius"/>
    </source>
</evidence>
<accession>A0A2H1V1C9</accession>
<sequence>MLRCGVDAFGFHQSYLLEHHWWKRTQIKLCFYMEICVLWMAFLLSIHRILELRIFLAQLHSLVSVETGNHPMTSPALDEARGNVRLLLTNYHPVPTPGFRAGAPGIGDWEVWEGEVIGPPVTTLTQRNTTQALVHVGFLLGRGITPGVSLLPYTGNNSRLRAITEKFSINRKKASNTLPDPGIEPRTSCPAVALATTRPTRHLKHKISNIKNLNKEFAQRKTQTRHLYLDNHTYLHSTAKAVLVFHNYPHSSSIEEFQEIFSCIVGAFTNIQVHIHITLRHETTICGSHKECVFHEKKNIKSCFT</sequence>
<feature type="transmembrane region" description="Helical" evidence="1">
    <location>
        <begin position="29"/>
        <end position="50"/>
    </location>
</feature>
<keyword evidence="1" id="KW-1133">Transmembrane helix</keyword>
<evidence type="ECO:0000313" key="2">
    <source>
        <dbReference type="EMBL" id="SOQ34074.1"/>
    </source>
</evidence>
<gene>
    <name evidence="2" type="ORF">SFRICE_022483</name>
</gene>
<reference evidence="2" key="1">
    <citation type="submission" date="2016-07" db="EMBL/GenBank/DDBJ databases">
        <authorList>
            <person name="Bretaudeau A."/>
        </authorList>
    </citation>
    <scope>NUCLEOTIDE SEQUENCE</scope>
    <source>
        <strain evidence="2">Rice</strain>
        <tissue evidence="2">Whole body</tissue>
    </source>
</reference>
<protein>
    <submittedName>
        <fullName evidence="2">SFRICE_022483</fullName>
    </submittedName>
</protein>
<dbReference type="EMBL" id="ODYU01000018">
    <property type="protein sequence ID" value="SOQ34074.1"/>
    <property type="molecule type" value="Genomic_DNA"/>
</dbReference>